<sequence length="356" mass="39565">MPEVKSKVAIFWDYENCALPAAESATSIVNNLRNIAHRYGALNTFKAYLESSERSSLKSLPLRSELVSCGVSLIDCPHDGRKDVADKMMIVDMLAYAMDNSTSATVILISGDRDFAYALSILRQRQYQVVVISPKAGHLSLKSQAEVVHNWPQDFLYDLRPSVDVGASRGRDRSNTPPRSRRSSPTGHLSYPSMVSVSPPPTPKLRSTTVRSQMQNPPERDAGHGHDPRGATSVDAFLFPETPFSPWGVKDDYDRRETVAARPSKPSTPPGFHVLVKILRREYAAGIRYVPGSQLGSLLSQERSLSSIYERAGVTRLKEYTALAEKHKLVIVGKEDRNGQNWIALHPAYYKKSVLD</sequence>
<dbReference type="GO" id="GO:0010468">
    <property type="term" value="P:regulation of gene expression"/>
    <property type="evidence" value="ECO:0007669"/>
    <property type="project" value="InterPro"/>
</dbReference>
<feature type="domain" description="NYN" evidence="2">
    <location>
        <begin position="7"/>
        <end position="145"/>
    </location>
</feature>
<organism evidence="3 4">
    <name type="scientific">Grifola frondosa</name>
    <name type="common">Maitake</name>
    <name type="synonym">Polyporus frondosus</name>
    <dbReference type="NCBI Taxonomy" id="5627"/>
    <lineage>
        <taxon>Eukaryota</taxon>
        <taxon>Fungi</taxon>
        <taxon>Dikarya</taxon>
        <taxon>Basidiomycota</taxon>
        <taxon>Agaricomycotina</taxon>
        <taxon>Agaricomycetes</taxon>
        <taxon>Polyporales</taxon>
        <taxon>Grifolaceae</taxon>
        <taxon>Grifola</taxon>
    </lineage>
</organism>
<feature type="compositionally biased region" description="Basic and acidic residues" evidence="1">
    <location>
        <begin position="218"/>
        <end position="229"/>
    </location>
</feature>
<dbReference type="Proteomes" id="UP000092993">
    <property type="component" value="Unassembled WGS sequence"/>
</dbReference>
<evidence type="ECO:0000313" key="3">
    <source>
        <dbReference type="EMBL" id="OBZ75185.1"/>
    </source>
</evidence>
<dbReference type="Gene3D" id="3.40.50.1010">
    <property type="entry name" value="5'-nuclease"/>
    <property type="match status" value="1"/>
</dbReference>
<evidence type="ECO:0000313" key="4">
    <source>
        <dbReference type="Proteomes" id="UP000092993"/>
    </source>
</evidence>
<dbReference type="OMA" id="REWIVYG"/>
<accession>A0A1C7ME45</accession>
<feature type="region of interest" description="Disordered" evidence="1">
    <location>
        <begin position="166"/>
        <end position="232"/>
    </location>
</feature>
<proteinExistence type="predicted"/>
<protein>
    <recommendedName>
        <fullName evidence="2">NYN domain-containing protein</fullName>
    </recommendedName>
</protein>
<gene>
    <name evidence="3" type="ORF">A0H81_04566</name>
</gene>
<dbReference type="InterPro" id="IPR024768">
    <property type="entry name" value="Marf1"/>
</dbReference>
<name>A0A1C7ME45_GRIFR</name>
<comment type="caution">
    <text evidence="3">The sequence shown here is derived from an EMBL/GenBank/DDBJ whole genome shotgun (WGS) entry which is preliminary data.</text>
</comment>
<dbReference type="GO" id="GO:0005777">
    <property type="term" value="C:peroxisome"/>
    <property type="evidence" value="ECO:0007669"/>
    <property type="project" value="InterPro"/>
</dbReference>
<dbReference type="STRING" id="5627.A0A1C7ME45"/>
<dbReference type="PANTHER" id="PTHR14379:SF3">
    <property type="entry name" value="MEIOSIS REGULATOR AND MRNA STABILITY FACTOR 1"/>
    <property type="match status" value="1"/>
</dbReference>
<dbReference type="OrthoDB" id="549353at2759"/>
<dbReference type="EMBL" id="LUGG01000004">
    <property type="protein sequence ID" value="OBZ75185.1"/>
    <property type="molecule type" value="Genomic_DNA"/>
</dbReference>
<keyword evidence="4" id="KW-1185">Reference proteome</keyword>
<feature type="compositionally biased region" description="Polar residues" evidence="1">
    <location>
        <begin position="205"/>
        <end position="216"/>
    </location>
</feature>
<evidence type="ECO:0000256" key="1">
    <source>
        <dbReference type="SAM" id="MobiDB-lite"/>
    </source>
</evidence>
<evidence type="ECO:0000259" key="2">
    <source>
        <dbReference type="Pfam" id="PF01936"/>
    </source>
</evidence>
<dbReference type="AlphaFoldDB" id="A0A1C7ME45"/>
<dbReference type="CDD" id="cd10910">
    <property type="entry name" value="PIN_limkain_b1_N_like"/>
    <property type="match status" value="1"/>
</dbReference>
<dbReference type="PANTHER" id="PTHR14379">
    <property type="entry name" value="LIMKAIN B LKAP"/>
    <property type="match status" value="1"/>
</dbReference>
<dbReference type="GO" id="GO:0004540">
    <property type="term" value="F:RNA nuclease activity"/>
    <property type="evidence" value="ECO:0007669"/>
    <property type="project" value="InterPro"/>
</dbReference>
<dbReference type="InterPro" id="IPR021139">
    <property type="entry name" value="NYN"/>
</dbReference>
<dbReference type="Pfam" id="PF01936">
    <property type="entry name" value="NYN"/>
    <property type="match status" value="1"/>
</dbReference>
<dbReference type="GO" id="GO:1905762">
    <property type="term" value="F:CCR4-NOT complex binding"/>
    <property type="evidence" value="ECO:0007669"/>
    <property type="project" value="TreeGrafter"/>
</dbReference>
<reference evidence="3 4" key="1">
    <citation type="submission" date="2016-03" db="EMBL/GenBank/DDBJ databases">
        <title>Whole genome sequencing of Grifola frondosa 9006-11.</title>
        <authorList>
            <person name="Min B."/>
            <person name="Park H."/>
            <person name="Kim J.-G."/>
            <person name="Cho H."/>
            <person name="Oh Y.-L."/>
            <person name="Kong W.-S."/>
            <person name="Choi I.-G."/>
        </authorList>
    </citation>
    <scope>NUCLEOTIDE SEQUENCE [LARGE SCALE GENOMIC DNA]</scope>
    <source>
        <strain evidence="3 4">9006-11</strain>
    </source>
</reference>